<evidence type="ECO:0000256" key="4">
    <source>
        <dbReference type="ARBA" id="ARBA00023136"/>
    </source>
</evidence>
<evidence type="ECO:0000313" key="8">
    <source>
        <dbReference type="EMBL" id="KAK1757182.1"/>
    </source>
</evidence>
<feature type="transmembrane region" description="Helical" evidence="6">
    <location>
        <begin position="12"/>
        <end position="31"/>
    </location>
</feature>
<organism evidence="8 9">
    <name type="scientific">Echria macrotheca</name>
    <dbReference type="NCBI Taxonomy" id="438768"/>
    <lineage>
        <taxon>Eukaryota</taxon>
        <taxon>Fungi</taxon>
        <taxon>Dikarya</taxon>
        <taxon>Ascomycota</taxon>
        <taxon>Pezizomycotina</taxon>
        <taxon>Sordariomycetes</taxon>
        <taxon>Sordariomycetidae</taxon>
        <taxon>Sordariales</taxon>
        <taxon>Schizotheciaceae</taxon>
        <taxon>Echria</taxon>
    </lineage>
</organism>
<feature type="transmembrane region" description="Helical" evidence="6">
    <location>
        <begin position="237"/>
        <end position="257"/>
    </location>
</feature>
<dbReference type="InterPro" id="IPR049326">
    <property type="entry name" value="Rhodopsin_dom_fungi"/>
</dbReference>
<dbReference type="Pfam" id="PF20684">
    <property type="entry name" value="Fung_rhodopsin"/>
    <property type="match status" value="1"/>
</dbReference>
<dbReference type="InterPro" id="IPR052337">
    <property type="entry name" value="SAT4-like"/>
</dbReference>
<dbReference type="AlphaFoldDB" id="A0AAJ0F7S6"/>
<dbReference type="PANTHER" id="PTHR33048">
    <property type="entry name" value="PTH11-LIKE INTEGRAL MEMBRANE PROTEIN (AFU_ORTHOLOGUE AFUA_5G11245)"/>
    <property type="match status" value="1"/>
</dbReference>
<evidence type="ECO:0000313" key="9">
    <source>
        <dbReference type="Proteomes" id="UP001239445"/>
    </source>
</evidence>
<protein>
    <recommendedName>
        <fullName evidence="7">Rhodopsin domain-containing protein</fullName>
    </recommendedName>
</protein>
<dbReference type="PANTHER" id="PTHR33048:SF42">
    <property type="entry name" value="INTEGRAL MEMBRANE PROTEIN"/>
    <property type="match status" value="1"/>
</dbReference>
<sequence>MEDYGPQVNFTIWLLTALSAAFLALRIYCKFLRHRGLWWDDHVLIASWLALAASNAFVSVSINLGFGRPLSQFNFDNLDIFLLITNLAGTFSILAACWSKTSFAITVLRISSGWLKALVWFTIITVNLSLGIAVAITWGQCTPIEKIWRPRIDGTCWPKSVQIHYNIFTAIYSGTMDIVLAFVPWKMIWSLTMNRKEKFGVLVAMSMGIFAGITSIIKLTQLPTINNSSFTDSPSQLLILAAAESAITIIAASIPILRALLRDAMPPPGPAAFYHSYELYTGTENSTGTGRSSTIITSGNRSTSRLSKEVYPMGHLRQLSKLSRFSGLSMGFGSNSNRNSDAPPEVPPGKIIQTEEISVEYEVNSGPNQQWTAIGRAI</sequence>
<keyword evidence="9" id="KW-1185">Reference proteome</keyword>
<name>A0AAJ0F7S6_9PEZI</name>
<dbReference type="GO" id="GO:0016020">
    <property type="term" value="C:membrane"/>
    <property type="evidence" value="ECO:0007669"/>
    <property type="project" value="UniProtKB-SubCell"/>
</dbReference>
<keyword evidence="3 6" id="KW-1133">Transmembrane helix</keyword>
<evidence type="ECO:0000256" key="5">
    <source>
        <dbReference type="ARBA" id="ARBA00038359"/>
    </source>
</evidence>
<reference evidence="8" key="1">
    <citation type="submission" date="2023-06" db="EMBL/GenBank/DDBJ databases">
        <title>Genome-scale phylogeny and comparative genomics of the fungal order Sordariales.</title>
        <authorList>
            <consortium name="Lawrence Berkeley National Laboratory"/>
            <person name="Hensen N."/>
            <person name="Bonometti L."/>
            <person name="Westerberg I."/>
            <person name="Brannstrom I.O."/>
            <person name="Guillou S."/>
            <person name="Cros-Aarteil S."/>
            <person name="Calhoun S."/>
            <person name="Haridas S."/>
            <person name="Kuo A."/>
            <person name="Mondo S."/>
            <person name="Pangilinan J."/>
            <person name="Riley R."/>
            <person name="Labutti K."/>
            <person name="Andreopoulos B."/>
            <person name="Lipzen A."/>
            <person name="Chen C."/>
            <person name="Yanf M."/>
            <person name="Daum C."/>
            <person name="Ng V."/>
            <person name="Clum A."/>
            <person name="Steindorff A."/>
            <person name="Ohm R."/>
            <person name="Martin F."/>
            <person name="Silar P."/>
            <person name="Natvig D."/>
            <person name="Lalanne C."/>
            <person name="Gautier V."/>
            <person name="Ament-Velasquez S.L."/>
            <person name="Kruys A."/>
            <person name="Hutchinson M.I."/>
            <person name="Powell A.J."/>
            <person name="Barry K."/>
            <person name="Miller A.N."/>
            <person name="Grigoriev I.V."/>
            <person name="Debuchy R."/>
            <person name="Gladieux P."/>
            <person name="Thoren M.H."/>
            <person name="Johannesson H."/>
        </authorList>
    </citation>
    <scope>NUCLEOTIDE SEQUENCE</scope>
    <source>
        <strain evidence="8">PSN4</strain>
    </source>
</reference>
<keyword evidence="4 6" id="KW-0472">Membrane</keyword>
<proteinExistence type="inferred from homology"/>
<evidence type="ECO:0000256" key="3">
    <source>
        <dbReference type="ARBA" id="ARBA00022989"/>
    </source>
</evidence>
<comment type="caution">
    <text evidence="8">The sequence shown here is derived from an EMBL/GenBank/DDBJ whole genome shotgun (WGS) entry which is preliminary data.</text>
</comment>
<evidence type="ECO:0000256" key="6">
    <source>
        <dbReference type="SAM" id="Phobius"/>
    </source>
</evidence>
<comment type="similarity">
    <text evidence="5">Belongs to the SAT4 family.</text>
</comment>
<comment type="subcellular location">
    <subcellularLocation>
        <location evidence="1">Membrane</location>
        <topology evidence="1">Multi-pass membrane protein</topology>
    </subcellularLocation>
</comment>
<feature type="transmembrane region" description="Helical" evidence="6">
    <location>
        <begin position="199"/>
        <end position="217"/>
    </location>
</feature>
<feature type="transmembrane region" description="Helical" evidence="6">
    <location>
        <begin position="118"/>
        <end position="138"/>
    </location>
</feature>
<evidence type="ECO:0000256" key="2">
    <source>
        <dbReference type="ARBA" id="ARBA00022692"/>
    </source>
</evidence>
<feature type="transmembrane region" description="Helical" evidence="6">
    <location>
        <begin position="43"/>
        <end position="66"/>
    </location>
</feature>
<feature type="transmembrane region" description="Helical" evidence="6">
    <location>
        <begin position="78"/>
        <end position="98"/>
    </location>
</feature>
<accession>A0AAJ0F7S6</accession>
<dbReference type="EMBL" id="MU839831">
    <property type="protein sequence ID" value="KAK1757182.1"/>
    <property type="molecule type" value="Genomic_DNA"/>
</dbReference>
<evidence type="ECO:0000256" key="1">
    <source>
        <dbReference type="ARBA" id="ARBA00004141"/>
    </source>
</evidence>
<dbReference type="Proteomes" id="UP001239445">
    <property type="component" value="Unassembled WGS sequence"/>
</dbReference>
<feature type="transmembrane region" description="Helical" evidence="6">
    <location>
        <begin position="167"/>
        <end position="187"/>
    </location>
</feature>
<keyword evidence="2 6" id="KW-0812">Transmembrane</keyword>
<gene>
    <name evidence="8" type="ORF">QBC47DRAFT_297793</name>
</gene>
<evidence type="ECO:0000259" key="7">
    <source>
        <dbReference type="Pfam" id="PF20684"/>
    </source>
</evidence>
<feature type="domain" description="Rhodopsin" evidence="7">
    <location>
        <begin position="25"/>
        <end position="262"/>
    </location>
</feature>